<dbReference type="AlphaFoldDB" id="A0A9X6VEG8"/>
<evidence type="ECO:0000313" key="2">
    <source>
        <dbReference type="EMBL" id="PFB09144.1"/>
    </source>
</evidence>
<keyword evidence="1" id="KW-0472">Membrane</keyword>
<keyword evidence="1" id="KW-0812">Transmembrane</keyword>
<comment type="caution">
    <text evidence="2">The sequence shown here is derived from an EMBL/GenBank/DDBJ whole genome shotgun (WGS) entry which is preliminary data.</text>
</comment>
<protein>
    <submittedName>
        <fullName evidence="2">Uncharacterized protein</fullName>
    </submittedName>
</protein>
<name>A0A9X6VEG8_BACTU</name>
<reference evidence="2 3" key="1">
    <citation type="submission" date="2017-09" db="EMBL/GenBank/DDBJ databases">
        <title>Large-scale bioinformatics analysis of Bacillus genomes uncovers conserved roles of natural products in bacterial physiology.</title>
        <authorList>
            <consortium name="Agbiome Team Llc"/>
            <person name="Bleich R.M."/>
            <person name="Kirk G.J."/>
            <person name="Santa Maria K.C."/>
            <person name="Allen S.E."/>
            <person name="Farag S."/>
            <person name="Shank E.A."/>
            <person name="Bowers A."/>
        </authorList>
    </citation>
    <scope>NUCLEOTIDE SEQUENCE [LARGE SCALE GENOMIC DNA]</scope>
    <source>
        <strain evidence="2 3">AFS015413</strain>
    </source>
</reference>
<proteinExistence type="predicted"/>
<feature type="transmembrane region" description="Helical" evidence="1">
    <location>
        <begin position="52"/>
        <end position="69"/>
    </location>
</feature>
<dbReference type="Proteomes" id="UP000220397">
    <property type="component" value="Unassembled WGS sequence"/>
</dbReference>
<dbReference type="EMBL" id="NTUS01000013">
    <property type="protein sequence ID" value="PFB09144.1"/>
    <property type="molecule type" value="Genomic_DNA"/>
</dbReference>
<feature type="transmembrane region" description="Helical" evidence="1">
    <location>
        <begin position="12"/>
        <end position="32"/>
    </location>
</feature>
<keyword evidence="1" id="KW-1133">Transmembrane helix</keyword>
<accession>A0A9X6VEG8</accession>
<organism evidence="2 3">
    <name type="scientific">Bacillus thuringiensis</name>
    <dbReference type="NCBI Taxonomy" id="1428"/>
    <lineage>
        <taxon>Bacteria</taxon>
        <taxon>Bacillati</taxon>
        <taxon>Bacillota</taxon>
        <taxon>Bacilli</taxon>
        <taxon>Bacillales</taxon>
        <taxon>Bacillaceae</taxon>
        <taxon>Bacillus</taxon>
        <taxon>Bacillus cereus group</taxon>
    </lineage>
</organism>
<sequence length="76" mass="8448">MKGGIDFMNKCVLGTFAISFSLYSVGFIIGYILSNGMPIGETEWILLGQRTLFFSGVLTLCLYIEYILGRKGIIKD</sequence>
<gene>
    <name evidence="2" type="ORF">CN398_05940</name>
</gene>
<evidence type="ECO:0000256" key="1">
    <source>
        <dbReference type="SAM" id="Phobius"/>
    </source>
</evidence>
<evidence type="ECO:0000313" key="3">
    <source>
        <dbReference type="Proteomes" id="UP000220397"/>
    </source>
</evidence>